<protein>
    <submittedName>
        <fullName evidence="2">Uncharacterized protein</fullName>
    </submittedName>
</protein>
<evidence type="ECO:0000313" key="3">
    <source>
        <dbReference type="Proteomes" id="UP000019678"/>
    </source>
</evidence>
<proteinExistence type="predicted"/>
<comment type="caution">
    <text evidence="2">The sequence shown here is derived from an EMBL/GenBank/DDBJ whole genome shotgun (WGS) entry which is preliminary data.</text>
</comment>
<keyword evidence="3" id="KW-1185">Reference proteome</keyword>
<dbReference type="AlphaFoldDB" id="A0A017SXG8"/>
<accession>A0A017SXG8</accession>
<dbReference type="EMBL" id="ASRX01000092">
    <property type="protein sequence ID" value="EYF00991.1"/>
    <property type="molecule type" value="Genomic_DNA"/>
</dbReference>
<evidence type="ECO:0000256" key="1">
    <source>
        <dbReference type="SAM" id="MobiDB-lite"/>
    </source>
</evidence>
<dbReference type="Proteomes" id="UP000019678">
    <property type="component" value="Unassembled WGS sequence"/>
</dbReference>
<feature type="region of interest" description="Disordered" evidence="1">
    <location>
        <begin position="233"/>
        <end position="252"/>
    </location>
</feature>
<reference evidence="2 3" key="1">
    <citation type="submission" date="2013-05" db="EMBL/GenBank/DDBJ databases">
        <title>Genome assembly of Chondromyces apiculatus DSM 436.</title>
        <authorList>
            <person name="Sharma G."/>
            <person name="Khatri I."/>
            <person name="Kaur C."/>
            <person name="Mayilraj S."/>
            <person name="Subramanian S."/>
        </authorList>
    </citation>
    <scope>NUCLEOTIDE SEQUENCE [LARGE SCALE GENOMIC DNA]</scope>
    <source>
        <strain evidence="2 3">DSM 436</strain>
    </source>
</reference>
<gene>
    <name evidence="2" type="ORF">CAP_8778</name>
</gene>
<name>A0A017SXG8_9BACT</name>
<evidence type="ECO:0000313" key="2">
    <source>
        <dbReference type="EMBL" id="EYF00991.1"/>
    </source>
</evidence>
<sequence>MAQLERSIAGVPVEREAGRVAHLVDDLPREREGVQAAVVGAVVVGLDDAGAFVEIADDARAEAEEAKTKAVVTAVAVDDLEMARLGHASVELVTGDHLLRTHHAADRVFAGRRRRPPCEVAPRLGRGRAGAGCRRRVEVDEAPVLDGHPWPEIRVRQVAWCEPVHDADQQILVVERVLEGADLVIDDEEQVLDAIAVEVREPGAVRIPEGGSGAIEEHDLRGEVRVEQRERAIPSGAKHRPGRQATRAPHGNEQVLATIDVDVDRHRHVDVAVGLHDGRGQSKGGGEARHREAEARAGVHEGIRLRVGVAPRQRIGEAVGVQVKKDEPPLARRRQVELHVRPVIAPRVAERLQVIELRDIIACPEEFVHHQLHLAVGVDVDGVQLGVALESRQIRDGLSGGRKSLRGGSPAVEGPDVLVRAFVLALNEIAHAVTVDVGEVCGRRRMHQRRERGKVEWMRHSGVHAGEAATRIREQHTPVGVDRIRVMDEDVHEPILVVIDGRPQLGLDRNRRARMTELVDLAPRTVECWSDFLADVGREEPVGDDVLCCGSGTIRVGHEDVVEPVARHVQGHHAAAR</sequence>
<organism evidence="2 3">
    <name type="scientific">Chondromyces apiculatus DSM 436</name>
    <dbReference type="NCBI Taxonomy" id="1192034"/>
    <lineage>
        <taxon>Bacteria</taxon>
        <taxon>Pseudomonadati</taxon>
        <taxon>Myxococcota</taxon>
        <taxon>Polyangia</taxon>
        <taxon>Polyangiales</taxon>
        <taxon>Polyangiaceae</taxon>
        <taxon>Chondromyces</taxon>
    </lineage>
</organism>